<sequence length="190" mass="21391">MTELLVLHAVRLKGFAGTADVAARFNLDTEQTREDLLDAQAYGWVSRSSFADLTGWTLTQTGYRRNETQLRDELDRTGAQPAVTAVHERFLPLNAQATRLFTAWQLNRADTADTFHQLAELAGIAAELHDLEQALTAHLTRFTGYHDRFTRALIEAGDDPAWITGIEVDSCHRIWFELHEDLIATLGITR</sequence>
<dbReference type="AlphaFoldDB" id="A0A239JJK6"/>
<evidence type="ECO:0000313" key="1">
    <source>
        <dbReference type="EMBL" id="SNT06206.1"/>
    </source>
</evidence>
<dbReference type="OrthoDB" id="3568381at2"/>
<reference evidence="1 2" key="1">
    <citation type="submission" date="2017-06" db="EMBL/GenBank/DDBJ databases">
        <authorList>
            <person name="Kim H.J."/>
            <person name="Triplett B.A."/>
        </authorList>
    </citation>
    <scope>NUCLEOTIDE SEQUENCE [LARGE SCALE GENOMIC DNA]</scope>
    <source>
        <strain evidence="1 2">DSM 43151</strain>
    </source>
</reference>
<accession>A0A239JJK6</accession>
<dbReference type="Proteomes" id="UP000198415">
    <property type="component" value="Unassembled WGS sequence"/>
</dbReference>
<organism evidence="1 2">
    <name type="scientific">Actinoplanes regularis</name>
    <dbReference type="NCBI Taxonomy" id="52697"/>
    <lineage>
        <taxon>Bacteria</taxon>
        <taxon>Bacillati</taxon>
        <taxon>Actinomycetota</taxon>
        <taxon>Actinomycetes</taxon>
        <taxon>Micromonosporales</taxon>
        <taxon>Micromonosporaceae</taxon>
        <taxon>Actinoplanes</taxon>
    </lineage>
</organism>
<dbReference type="RefSeq" id="WP_089298987.1">
    <property type="nucleotide sequence ID" value="NZ_BOMU01000126.1"/>
</dbReference>
<keyword evidence="2" id="KW-1185">Reference proteome</keyword>
<evidence type="ECO:0000313" key="2">
    <source>
        <dbReference type="Proteomes" id="UP000198415"/>
    </source>
</evidence>
<dbReference type="EMBL" id="FZNR01000036">
    <property type="protein sequence ID" value="SNT06206.1"/>
    <property type="molecule type" value="Genomic_DNA"/>
</dbReference>
<protein>
    <submittedName>
        <fullName evidence="1">Uncharacterized protein</fullName>
    </submittedName>
</protein>
<name>A0A239JJK6_9ACTN</name>
<proteinExistence type="predicted"/>
<gene>
    <name evidence="1" type="ORF">SAMN06264365_13613</name>
</gene>